<name>A0ABR8KPC4_9SPHN</name>
<sequence>MYSEDDINSAVAAGALSAEAAQSFRSHMTKTRELPRSSEENFRLINSFNDIFVAIGIVILLLAVGAIGQAIAGLLVPVEDYLTTFGDRDLPDDAELAAWRAATDLRQAWEISLAGLFVAVTSWPLAEFFTSKRRMALPSILLLLAFVGGTFAAILGVGAALVEGGSERLGALAVSLAALIAAGAAYLHWRRFMVPITVAAGAAAIAGTVIGLIVTGIGPQGVDEDVVLMLVFVAGLAVFAFAMRWDISDLERTSRRSDVAFWLHLLAAPMIAHPIFALIGVTDGNNIGMGAAFAVIAVYIGFGLLALAIDRRAMLVSALAYVLFALTFLFREFGAVELNFALTALVIGSALLSLSAFWQPIRRTVVAALPEGIQEALPATHELGLTARTA</sequence>
<keyword evidence="1" id="KW-1133">Transmembrane helix</keyword>
<reference evidence="2 3" key="1">
    <citation type="submission" date="2020-09" db="EMBL/GenBank/DDBJ databases">
        <authorList>
            <person name="Yoon J.-W."/>
        </authorList>
    </citation>
    <scope>NUCLEOTIDE SEQUENCE [LARGE SCALE GENOMIC DNA]</scope>
    <source>
        <strain evidence="2 3">KMU-140</strain>
    </source>
</reference>
<protein>
    <recommendedName>
        <fullName evidence="4">DUF2157 domain-containing protein</fullName>
    </recommendedName>
</protein>
<feature type="transmembrane region" description="Helical" evidence="1">
    <location>
        <begin position="111"/>
        <end position="129"/>
    </location>
</feature>
<keyword evidence="1" id="KW-0472">Membrane</keyword>
<comment type="caution">
    <text evidence="2">The sequence shown here is derived from an EMBL/GenBank/DDBJ whole genome shotgun (WGS) entry which is preliminary data.</text>
</comment>
<feature type="transmembrane region" description="Helical" evidence="1">
    <location>
        <begin position="141"/>
        <end position="162"/>
    </location>
</feature>
<dbReference type="Proteomes" id="UP000635384">
    <property type="component" value="Unassembled WGS sequence"/>
</dbReference>
<evidence type="ECO:0000313" key="2">
    <source>
        <dbReference type="EMBL" id="MBD2841290.1"/>
    </source>
</evidence>
<keyword evidence="3" id="KW-1185">Reference proteome</keyword>
<organism evidence="2 3">
    <name type="scientific">Erythrobacter rubeus</name>
    <dbReference type="NCBI Taxonomy" id="2760803"/>
    <lineage>
        <taxon>Bacteria</taxon>
        <taxon>Pseudomonadati</taxon>
        <taxon>Pseudomonadota</taxon>
        <taxon>Alphaproteobacteria</taxon>
        <taxon>Sphingomonadales</taxon>
        <taxon>Erythrobacteraceae</taxon>
        <taxon>Erythrobacter/Porphyrobacter group</taxon>
        <taxon>Erythrobacter</taxon>
    </lineage>
</organism>
<evidence type="ECO:0008006" key="4">
    <source>
        <dbReference type="Google" id="ProtNLM"/>
    </source>
</evidence>
<evidence type="ECO:0000256" key="1">
    <source>
        <dbReference type="SAM" id="Phobius"/>
    </source>
</evidence>
<feature type="transmembrane region" description="Helical" evidence="1">
    <location>
        <begin position="259"/>
        <end position="281"/>
    </location>
</feature>
<feature type="transmembrane region" description="Helical" evidence="1">
    <location>
        <begin position="168"/>
        <end position="187"/>
    </location>
</feature>
<feature type="transmembrane region" description="Helical" evidence="1">
    <location>
        <begin position="315"/>
        <end position="334"/>
    </location>
</feature>
<evidence type="ECO:0000313" key="3">
    <source>
        <dbReference type="Proteomes" id="UP000635384"/>
    </source>
</evidence>
<dbReference type="EMBL" id="JACXLC010000001">
    <property type="protein sequence ID" value="MBD2841290.1"/>
    <property type="molecule type" value="Genomic_DNA"/>
</dbReference>
<keyword evidence="1" id="KW-0812">Transmembrane</keyword>
<feature type="transmembrane region" description="Helical" evidence="1">
    <location>
        <begin position="226"/>
        <end position="247"/>
    </location>
</feature>
<dbReference type="RefSeq" id="WP_190786843.1">
    <property type="nucleotide sequence ID" value="NZ_JACXLC010000001.1"/>
</dbReference>
<proteinExistence type="predicted"/>
<feature type="transmembrane region" description="Helical" evidence="1">
    <location>
        <begin position="287"/>
        <end position="308"/>
    </location>
</feature>
<feature type="transmembrane region" description="Helical" evidence="1">
    <location>
        <begin position="340"/>
        <end position="358"/>
    </location>
</feature>
<feature type="transmembrane region" description="Helical" evidence="1">
    <location>
        <begin position="194"/>
        <end position="214"/>
    </location>
</feature>
<accession>A0ABR8KPC4</accession>
<gene>
    <name evidence="2" type="ORF">IB285_03355</name>
</gene>
<feature type="transmembrane region" description="Helical" evidence="1">
    <location>
        <begin position="51"/>
        <end position="76"/>
    </location>
</feature>